<evidence type="ECO:0000256" key="8">
    <source>
        <dbReference type="ARBA" id="ARBA00023125"/>
    </source>
</evidence>
<dbReference type="Pfam" id="PF00580">
    <property type="entry name" value="UvrD-helicase"/>
    <property type="match status" value="1"/>
</dbReference>
<keyword evidence="2 15" id="KW-0547">Nucleotide-binding</keyword>
<dbReference type="InterPro" id="IPR000212">
    <property type="entry name" value="DNA_helicase_UvrD/REP"/>
</dbReference>
<keyword evidence="9" id="KW-0234">DNA repair</keyword>
<dbReference type="GO" id="GO:0004527">
    <property type="term" value="F:exonuclease activity"/>
    <property type="evidence" value="ECO:0007669"/>
    <property type="project" value="UniProtKB-KW"/>
</dbReference>
<evidence type="ECO:0000256" key="10">
    <source>
        <dbReference type="ARBA" id="ARBA00023235"/>
    </source>
</evidence>
<evidence type="ECO:0000313" key="19">
    <source>
        <dbReference type="EMBL" id="STX31104.1"/>
    </source>
</evidence>
<dbReference type="PANTHER" id="PTHR11070">
    <property type="entry name" value="UVRD / RECB / PCRA DNA HELICASE FAMILY MEMBER"/>
    <property type="match status" value="1"/>
</dbReference>
<evidence type="ECO:0000256" key="3">
    <source>
        <dbReference type="ARBA" id="ARBA00022763"/>
    </source>
</evidence>
<keyword evidence="10" id="KW-0413">Isomerase</keyword>
<dbReference type="Gene3D" id="3.40.50.300">
    <property type="entry name" value="P-loop containing nucleotide triphosphate hydrolases"/>
    <property type="match status" value="3"/>
</dbReference>
<dbReference type="InterPro" id="IPR027417">
    <property type="entry name" value="P-loop_NTPase"/>
</dbReference>
<feature type="domain" description="UvrD-like helicase C-terminal" evidence="17">
    <location>
        <begin position="497"/>
        <end position="758"/>
    </location>
</feature>
<evidence type="ECO:0000256" key="12">
    <source>
        <dbReference type="ARBA" id="ARBA00034808"/>
    </source>
</evidence>
<dbReference type="EMBL" id="LNXT01000048">
    <property type="protein sequence ID" value="KTC68186.1"/>
    <property type="molecule type" value="Genomic_DNA"/>
</dbReference>
<keyword evidence="7 15" id="KW-0067">ATP-binding</keyword>
<evidence type="ECO:0000256" key="13">
    <source>
        <dbReference type="ARBA" id="ARBA00034923"/>
    </source>
</evidence>
<dbReference type="InterPro" id="IPR014017">
    <property type="entry name" value="DNA_helicase_UvrD-like_C"/>
</dbReference>
<accession>A0A378IFW4</accession>
<evidence type="ECO:0000259" key="17">
    <source>
        <dbReference type="PROSITE" id="PS51217"/>
    </source>
</evidence>
<evidence type="ECO:0000256" key="7">
    <source>
        <dbReference type="ARBA" id="ARBA00022840"/>
    </source>
</evidence>
<dbReference type="EC" id="5.6.2.4" evidence="12"/>
<evidence type="ECO:0000256" key="9">
    <source>
        <dbReference type="ARBA" id="ARBA00023204"/>
    </source>
</evidence>
<sequence length="1079" mass="123987">MLQDADQRAQATNPAQSYIVQAPAGSGKTELLTQRFLRLLSRVQAPEQIIALTFTRKAANEMRERILLALEKAEQNIPPDNAHQQLTFSYAQAALEQNKRLNWQLLQQPGRLKVMTIDSLCQYLAQSIPLLEQESNFASITENPDEIYRMAARECLQTCLHDHQLQVHIQALLEHLDNRQDKLLDLFSSLLATREQWLGLVYSIREQNKKSFEQALRWIEEHEIKRFQESIPFSLRETLRRLCQHVAAIENDPSSLRYPLKFWDEFGQLNKEISLGLASLLLTKSDKLRSSFDHHVGLRANSCPKSEYQTLKNESRQLLEALEVLADFSSLLVKIKKLPEPVYDKHQWDILQSLLTLLPLLAAHLQIAFARTNKVDFAAVSQQALHALGEPDYPTDLSLYLDHSIHHLLIDEFQDTSIQQYQLLEKLVSGWLPADNKTLFVVGDPMQSIYRFRQAEVGLFLKARQEGIGPVTLQALELCSNFRSTAPVIEWINRQFKTIFPVRDDIESGAISFHPSVNVLKTDSDSHILAKEFSSKAAEAQAVAEIVKTELAQYPDNSVAILVRSRSQLQTIIAILRSQGIAFQGVEIEQLANLPHLQDIWSLTKALLMPADRISWLAFLRSPFIGIPLIDLYHLADADKKAPLLDLMATPSVLQSLSPDSRIRIQFANMQFRQAFKERHQQSLVNWVRSTAQKFHIDSILEPAQEQDIEQFLNLLEKYDENGLLKNLQVFENQLNALYAREASTSRLQIMTIHKSKGLEFDAVILPGLGSKSTQSDKPLFRWLKMPRQADTSLFLMSPVRAAHQQNCQLYDYIGEIHSEKEAYEQQRLLYVATTRAKKRLYLCDHLEKARDGSFRSLLNQEFIAEERGAEEPEQVFPALYRLPVDFFSQGTCFETGIQFSQTTTWPEDDAPRHLGSAIHLLLQWMGEQHPSSLAEIPWHFAANYLKTQGFSLDEQKRAMETIKHYLGLFWSNPVGQWICQQHEEEYSEYSLLVEENNQVATRIIDRMFVENGILWIIDFKTGDESNLSQEEHRLQVDNYARYISQKDHRPVHCGVYYLTTGLWIHWVYKEVTTVVSAS</sequence>
<reference evidence="18 20" key="1">
    <citation type="submission" date="2015-11" db="EMBL/GenBank/DDBJ databases">
        <title>Genomic analysis of 38 Legionella species identifies large and diverse effector repertoires.</title>
        <authorList>
            <person name="Burstein D."/>
            <person name="Amaro F."/>
            <person name="Zusman T."/>
            <person name="Lifshitz Z."/>
            <person name="Cohen O."/>
            <person name="Gilbert J.A."/>
            <person name="Pupko T."/>
            <person name="Shuman H.A."/>
            <person name="Segal G."/>
        </authorList>
    </citation>
    <scope>NUCLEOTIDE SEQUENCE [LARGE SCALE GENOMIC DNA]</scope>
    <source>
        <strain evidence="18 20">CDC#1407-AL-14</strain>
    </source>
</reference>
<keyword evidence="1" id="KW-0540">Nuclease</keyword>
<evidence type="ECO:0000256" key="11">
    <source>
        <dbReference type="ARBA" id="ARBA00034617"/>
    </source>
</evidence>
<dbReference type="Proteomes" id="UP000054735">
    <property type="component" value="Unassembled WGS sequence"/>
</dbReference>
<keyword evidence="20" id="KW-1185">Reference proteome</keyword>
<reference evidence="19 21" key="2">
    <citation type="submission" date="2018-06" db="EMBL/GenBank/DDBJ databases">
        <authorList>
            <consortium name="Pathogen Informatics"/>
            <person name="Doyle S."/>
        </authorList>
    </citation>
    <scope>NUCLEOTIDE SEQUENCE [LARGE SCALE GENOMIC DNA]</scope>
    <source>
        <strain evidence="19 21">NCTC12437</strain>
    </source>
</reference>
<dbReference type="PROSITE" id="PS51217">
    <property type="entry name" value="UVRD_HELICASE_CTER"/>
    <property type="match status" value="1"/>
</dbReference>
<keyword evidence="8" id="KW-0238">DNA-binding</keyword>
<evidence type="ECO:0000313" key="20">
    <source>
        <dbReference type="Proteomes" id="UP000054735"/>
    </source>
</evidence>
<keyword evidence="6" id="KW-0269">Exonuclease</keyword>
<dbReference type="Proteomes" id="UP000255066">
    <property type="component" value="Unassembled WGS sequence"/>
</dbReference>
<gene>
    <name evidence="19" type="primary">addA</name>
    <name evidence="18" type="ORF">Lbir_2788</name>
    <name evidence="19" type="ORF">NCTC12437_00874</name>
</gene>
<dbReference type="PROSITE" id="PS51198">
    <property type="entry name" value="UVRD_HELICASE_ATP_BIND"/>
    <property type="match status" value="1"/>
</dbReference>
<evidence type="ECO:0000256" key="4">
    <source>
        <dbReference type="ARBA" id="ARBA00022801"/>
    </source>
</evidence>
<dbReference type="GO" id="GO:0043138">
    <property type="term" value="F:3'-5' DNA helicase activity"/>
    <property type="evidence" value="ECO:0007669"/>
    <property type="project" value="UniProtKB-EC"/>
</dbReference>
<evidence type="ECO:0000259" key="16">
    <source>
        <dbReference type="PROSITE" id="PS51198"/>
    </source>
</evidence>
<dbReference type="PANTHER" id="PTHR11070:SF2">
    <property type="entry name" value="ATP-DEPENDENT DNA HELICASE SRS2"/>
    <property type="match status" value="1"/>
</dbReference>
<evidence type="ECO:0000313" key="18">
    <source>
        <dbReference type="EMBL" id="KTC68186.1"/>
    </source>
</evidence>
<evidence type="ECO:0000256" key="1">
    <source>
        <dbReference type="ARBA" id="ARBA00022722"/>
    </source>
</evidence>
<dbReference type="GO" id="GO:0000725">
    <property type="term" value="P:recombinational repair"/>
    <property type="evidence" value="ECO:0007669"/>
    <property type="project" value="TreeGrafter"/>
</dbReference>
<dbReference type="EMBL" id="UGNW01000001">
    <property type="protein sequence ID" value="STX31104.1"/>
    <property type="molecule type" value="Genomic_DNA"/>
</dbReference>
<feature type="binding site" evidence="15">
    <location>
        <begin position="22"/>
        <end position="29"/>
    </location>
    <ligand>
        <name>ATP</name>
        <dbReference type="ChEBI" id="CHEBI:30616"/>
    </ligand>
</feature>
<evidence type="ECO:0000256" key="15">
    <source>
        <dbReference type="PROSITE-ProRule" id="PRU00560"/>
    </source>
</evidence>
<dbReference type="STRING" id="28083.Lbir_2788"/>
<dbReference type="InterPro" id="IPR011604">
    <property type="entry name" value="PDDEXK-like_dom_sf"/>
</dbReference>
<dbReference type="SUPFAM" id="SSF52540">
    <property type="entry name" value="P-loop containing nucleoside triphosphate hydrolases"/>
    <property type="match status" value="1"/>
</dbReference>
<dbReference type="OrthoDB" id="9810135at2"/>
<dbReference type="GO" id="GO:0005524">
    <property type="term" value="F:ATP binding"/>
    <property type="evidence" value="ECO:0007669"/>
    <property type="project" value="UniProtKB-UniRule"/>
</dbReference>
<dbReference type="GO" id="GO:0003677">
    <property type="term" value="F:DNA binding"/>
    <property type="evidence" value="ECO:0007669"/>
    <property type="project" value="UniProtKB-KW"/>
</dbReference>
<evidence type="ECO:0000256" key="5">
    <source>
        <dbReference type="ARBA" id="ARBA00022806"/>
    </source>
</evidence>
<feature type="domain" description="UvrD-like helicase ATP-binding" evidence="16">
    <location>
        <begin position="1"/>
        <end position="485"/>
    </location>
</feature>
<comment type="catalytic activity">
    <reaction evidence="11">
        <text>Couples ATP hydrolysis with the unwinding of duplex DNA by translocating in the 3'-5' direction.</text>
        <dbReference type="EC" id="5.6.2.4"/>
    </reaction>
</comment>
<dbReference type="AlphaFoldDB" id="A0A378IFW4"/>
<proteinExistence type="predicted"/>
<dbReference type="Gene3D" id="1.10.486.10">
    <property type="entry name" value="PCRA, domain 4"/>
    <property type="match status" value="1"/>
</dbReference>
<protein>
    <recommendedName>
        <fullName evidence="12">DNA 3'-5' helicase</fullName>
        <ecNumber evidence="12">5.6.2.4</ecNumber>
    </recommendedName>
    <alternativeName>
        <fullName evidence="13">DNA 3'-5' helicase II</fullName>
    </alternativeName>
</protein>
<keyword evidence="5 15" id="KW-0347">Helicase</keyword>
<organism evidence="19 21">
    <name type="scientific">Legionella birminghamensis</name>
    <dbReference type="NCBI Taxonomy" id="28083"/>
    <lineage>
        <taxon>Bacteria</taxon>
        <taxon>Pseudomonadati</taxon>
        <taxon>Pseudomonadota</taxon>
        <taxon>Gammaproteobacteria</taxon>
        <taxon>Legionellales</taxon>
        <taxon>Legionellaceae</taxon>
        <taxon>Legionella</taxon>
    </lineage>
</organism>
<evidence type="ECO:0000256" key="14">
    <source>
        <dbReference type="ARBA" id="ARBA00048988"/>
    </source>
</evidence>
<dbReference type="Pfam" id="PF13361">
    <property type="entry name" value="UvrD_C"/>
    <property type="match status" value="1"/>
</dbReference>
<dbReference type="GO" id="GO:0005829">
    <property type="term" value="C:cytosol"/>
    <property type="evidence" value="ECO:0007669"/>
    <property type="project" value="TreeGrafter"/>
</dbReference>
<name>A0A378IFW4_9GAMM</name>
<evidence type="ECO:0000313" key="21">
    <source>
        <dbReference type="Proteomes" id="UP000255066"/>
    </source>
</evidence>
<evidence type="ECO:0000256" key="2">
    <source>
        <dbReference type="ARBA" id="ARBA00022741"/>
    </source>
</evidence>
<keyword evidence="4 15" id="KW-0378">Hydrolase</keyword>
<comment type="catalytic activity">
    <reaction evidence="14">
        <text>ATP + H2O = ADP + phosphate + H(+)</text>
        <dbReference type="Rhea" id="RHEA:13065"/>
        <dbReference type="ChEBI" id="CHEBI:15377"/>
        <dbReference type="ChEBI" id="CHEBI:15378"/>
        <dbReference type="ChEBI" id="CHEBI:30616"/>
        <dbReference type="ChEBI" id="CHEBI:43474"/>
        <dbReference type="ChEBI" id="CHEBI:456216"/>
        <dbReference type="EC" id="5.6.2.4"/>
    </reaction>
</comment>
<dbReference type="InterPro" id="IPR011335">
    <property type="entry name" value="Restrct_endonuc-II-like"/>
</dbReference>
<dbReference type="InterPro" id="IPR014016">
    <property type="entry name" value="UvrD-like_ATP-bd"/>
</dbReference>
<dbReference type="RefSeq" id="WP_058524773.1">
    <property type="nucleotide sequence ID" value="NZ_CAAAHV010000004.1"/>
</dbReference>
<dbReference type="SUPFAM" id="SSF52980">
    <property type="entry name" value="Restriction endonuclease-like"/>
    <property type="match status" value="1"/>
</dbReference>
<dbReference type="GO" id="GO:0033202">
    <property type="term" value="C:DNA helicase complex"/>
    <property type="evidence" value="ECO:0007669"/>
    <property type="project" value="TreeGrafter"/>
</dbReference>
<keyword evidence="3" id="KW-0227">DNA damage</keyword>
<dbReference type="Gene3D" id="3.90.320.10">
    <property type="match status" value="1"/>
</dbReference>
<evidence type="ECO:0000256" key="6">
    <source>
        <dbReference type="ARBA" id="ARBA00022839"/>
    </source>
</evidence>